<keyword evidence="3" id="KW-1185">Reference proteome</keyword>
<evidence type="ECO:0000313" key="3">
    <source>
        <dbReference type="Proteomes" id="UP000297866"/>
    </source>
</evidence>
<reference evidence="2 3" key="1">
    <citation type="submission" date="2019-03" db="EMBL/GenBank/DDBJ databases">
        <title>Genomics of glacier-inhabiting Cryobacterium strains.</title>
        <authorList>
            <person name="Liu Q."/>
            <person name="Xin Y.-H."/>
        </authorList>
    </citation>
    <scope>NUCLEOTIDE SEQUENCE [LARGE SCALE GENOMIC DNA]</scope>
    <source>
        <strain evidence="2 3">Sr47</strain>
    </source>
</reference>
<evidence type="ECO:0000313" key="2">
    <source>
        <dbReference type="EMBL" id="TFB49973.1"/>
    </source>
</evidence>
<organism evidence="2 3">
    <name type="scientific">Cryobacterium tagatosivorans</name>
    <dbReference type="NCBI Taxonomy" id="1259199"/>
    <lineage>
        <taxon>Bacteria</taxon>
        <taxon>Bacillati</taxon>
        <taxon>Actinomycetota</taxon>
        <taxon>Actinomycetes</taxon>
        <taxon>Micrococcales</taxon>
        <taxon>Microbacteriaceae</taxon>
        <taxon>Cryobacterium</taxon>
    </lineage>
</organism>
<comment type="caution">
    <text evidence="2">The sequence shown here is derived from an EMBL/GenBank/DDBJ whole genome shotgun (WGS) entry which is preliminary data.</text>
</comment>
<feature type="transmembrane region" description="Helical" evidence="1">
    <location>
        <begin position="41"/>
        <end position="63"/>
    </location>
</feature>
<dbReference type="Proteomes" id="UP000297866">
    <property type="component" value="Unassembled WGS sequence"/>
</dbReference>
<accession>A0A4V3I6E4</accession>
<dbReference type="InterPro" id="IPR021315">
    <property type="entry name" value="Gap/Sap"/>
</dbReference>
<dbReference type="EMBL" id="SOEZ01000054">
    <property type="protein sequence ID" value="TFB49973.1"/>
    <property type="molecule type" value="Genomic_DNA"/>
</dbReference>
<keyword evidence="1" id="KW-0472">Membrane</keyword>
<name>A0A4V3I6E4_9MICO</name>
<dbReference type="Pfam" id="PF11139">
    <property type="entry name" value="SfLAP"/>
    <property type="match status" value="1"/>
</dbReference>
<keyword evidence="1" id="KW-1133">Transmembrane helix</keyword>
<feature type="transmembrane region" description="Helical" evidence="1">
    <location>
        <begin position="75"/>
        <end position="100"/>
    </location>
</feature>
<sequence length="142" mass="14565">MGAGLLFLAVRQWRSRPRPGEPAKLPHWMGAIDRMTVGRGLLLGFLLAAVNPKNLLLGAAAGVSIGASGRGPGSSFVVTIVFLAIAAASVAVPVLAYLIAASLMAGPLRGLRGWLEQNNGTVMSVLLLVIGVVVIGKGLGNF</sequence>
<feature type="transmembrane region" description="Helical" evidence="1">
    <location>
        <begin position="120"/>
        <end position="140"/>
    </location>
</feature>
<gene>
    <name evidence="2" type="ORF">E3O23_10910</name>
</gene>
<keyword evidence="1" id="KW-0812">Transmembrane</keyword>
<proteinExistence type="predicted"/>
<protein>
    <recommendedName>
        <fullName evidence="4">GAP family protein</fullName>
    </recommendedName>
</protein>
<evidence type="ECO:0000256" key="1">
    <source>
        <dbReference type="SAM" id="Phobius"/>
    </source>
</evidence>
<dbReference type="AlphaFoldDB" id="A0A4V3I6E4"/>
<dbReference type="OrthoDB" id="4753036at2"/>
<evidence type="ECO:0008006" key="4">
    <source>
        <dbReference type="Google" id="ProtNLM"/>
    </source>
</evidence>